<sequence length="147" mass="16537">MGASVDFQSCLVTIGFNYPLHSLLLILVRFLYEFSLLEPLLLCTWSVGASCERFVTPLLQEFMDPSVCYVPNGYSSYYYGGYDGTTNEWEDYSRYMNLEGVEIPVGVYGDNGSFMYHHGYGYAPYGPYPPINSPIPIVGRDGQLYGP</sequence>
<organism evidence="1">
    <name type="scientific">Vitis vinifera</name>
    <name type="common">Grape</name>
    <dbReference type="NCBI Taxonomy" id="29760"/>
    <lineage>
        <taxon>Eukaryota</taxon>
        <taxon>Viridiplantae</taxon>
        <taxon>Streptophyta</taxon>
        <taxon>Embryophyta</taxon>
        <taxon>Tracheophyta</taxon>
        <taxon>Spermatophyta</taxon>
        <taxon>Magnoliopsida</taxon>
        <taxon>eudicotyledons</taxon>
        <taxon>Gunneridae</taxon>
        <taxon>Pentapetalae</taxon>
        <taxon>rosids</taxon>
        <taxon>Vitales</taxon>
        <taxon>Vitaceae</taxon>
        <taxon>Viteae</taxon>
        <taxon>Vitis</taxon>
    </lineage>
</organism>
<gene>
    <name evidence="1" type="ORF">VITISV_031582</name>
</gene>
<proteinExistence type="predicted"/>
<dbReference type="EMBL" id="AM488387">
    <property type="protein sequence ID" value="CAN81999.1"/>
    <property type="molecule type" value="Genomic_DNA"/>
</dbReference>
<protein>
    <submittedName>
        <fullName evidence="1">Uncharacterized protein</fullName>
    </submittedName>
</protein>
<dbReference type="ExpressionAtlas" id="A5CAP2">
    <property type="expression patterns" value="baseline and differential"/>
</dbReference>
<reference evidence="1" key="1">
    <citation type="journal article" date="2007" name="PLoS ONE">
        <title>The first genome sequence of an elite grapevine cultivar (Pinot noir Vitis vinifera L.): coping with a highly heterozygous genome.</title>
        <authorList>
            <person name="Velasco R."/>
            <person name="Zharkikh A."/>
            <person name="Troggio M."/>
            <person name="Cartwright D.A."/>
            <person name="Cestaro A."/>
            <person name="Pruss D."/>
            <person name="Pindo M."/>
            <person name="FitzGerald L.M."/>
            <person name="Vezzulli S."/>
            <person name="Reid J."/>
            <person name="Malacarne G."/>
            <person name="Iliev D."/>
            <person name="Coppola G."/>
            <person name="Wardell B."/>
            <person name="Micheletti D."/>
            <person name="Macalma T."/>
            <person name="Facci M."/>
            <person name="Mitchell J.T."/>
            <person name="Perazzolli M."/>
            <person name="Eldredge G."/>
            <person name="Gatto P."/>
            <person name="Oyzerski R."/>
            <person name="Moretto M."/>
            <person name="Gutin N."/>
            <person name="Stefanini M."/>
            <person name="Chen Y."/>
            <person name="Segala C."/>
            <person name="Davenport C."/>
            <person name="Dematte L."/>
            <person name="Mraz A."/>
            <person name="Battilana J."/>
            <person name="Stormo K."/>
            <person name="Costa F."/>
            <person name="Tao Q."/>
            <person name="Si-Ammour A."/>
            <person name="Harkins T."/>
            <person name="Lackey A."/>
            <person name="Perbost C."/>
            <person name="Taillon B."/>
            <person name="Stella A."/>
            <person name="Solovyev V."/>
            <person name="Fawcett J.A."/>
            <person name="Sterck L."/>
            <person name="Vandepoele K."/>
            <person name="Grando S.M."/>
            <person name="Toppo S."/>
            <person name="Moser C."/>
            <person name="Lanchbury J."/>
            <person name="Bogden R."/>
            <person name="Skolnick M."/>
            <person name="Sgaramella V."/>
            <person name="Bhatnagar S.K."/>
            <person name="Fontana P."/>
            <person name="Gutin A."/>
            <person name="Van de Peer Y."/>
            <person name="Salamini F."/>
            <person name="Viola R."/>
        </authorList>
    </citation>
    <scope>NUCLEOTIDE SEQUENCE</scope>
</reference>
<name>A5CAP2_VITVI</name>
<accession>A5CAP2</accession>
<evidence type="ECO:0000313" key="1">
    <source>
        <dbReference type="EMBL" id="CAN81999.1"/>
    </source>
</evidence>
<dbReference type="AlphaFoldDB" id="A5CAP2"/>